<dbReference type="AlphaFoldDB" id="A0A166FNP1"/>
<dbReference type="EMBL" id="JYDC01000119">
    <property type="protein sequence ID" value="KZL35626.1"/>
    <property type="molecule type" value="Genomic_DNA"/>
</dbReference>
<evidence type="ECO:0000256" key="3">
    <source>
        <dbReference type="ARBA" id="ARBA00013368"/>
    </source>
</evidence>
<evidence type="ECO:0000259" key="5">
    <source>
        <dbReference type="Pfam" id="PF13166"/>
    </source>
</evidence>
<dbReference type="PANTHER" id="PTHR32114:SF2">
    <property type="entry name" value="ABC TRANSPORTER ABCH.3"/>
    <property type="match status" value="1"/>
</dbReference>
<name>A0A166FNP1_SECCO</name>
<keyword evidence="4" id="KW-0175">Coiled coil</keyword>
<dbReference type="InterPro" id="IPR026866">
    <property type="entry name" value="CR006_AAA"/>
</dbReference>
<feature type="coiled-coil region" evidence="4">
    <location>
        <begin position="270"/>
        <end position="304"/>
    </location>
</feature>
<reference evidence="6 7" key="1">
    <citation type="submission" date="2015-02" db="EMBL/GenBank/DDBJ databases">
        <title>Draft genome sequence of Lactobacillus collinoides CUPV2371 isolated from a natural cider, the first genome sequence of a strain of this species.</title>
        <authorList>
            <person name="Puertas A.I."/>
            <person name="Spano G."/>
            <person name="Capozzi V."/>
            <person name="Lamontanara A."/>
            <person name="Orru L."/>
            <person name="Duenas M.T."/>
        </authorList>
    </citation>
    <scope>NUCLEOTIDE SEQUENCE [LARGE SCALE GENOMIC DNA]</scope>
    <source>
        <strain evidence="6 7">237</strain>
    </source>
</reference>
<evidence type="ECO:0000256" key="2">
    <source>
        <dbReference type="ARBA" id="ARBA00011322"/>
    </source>
</evidence>
<protein>
    <recommendedName>
        <fullName evidence="3">Nuclease SbcCD subunit C</fullName>
    </recommendedName>
</protein>
<feature type="coiled-coil region" evidence="4">
    <location>
        <begin position="348"/>
        <end position="375"/>
    </location>
</feature>
<dbReference type="PANTHER" id="PTHR32114">
    <property type="entry name" value="ABC TRANSPORTER ABCH.3"/>
    <property type="match status" value="1"/>
</dbReference>
<comment type="similarity">
    <text evidence="1">Belongs to the SMC family. SbcC subfamily.</text>
</comment>
<feature type="domain" description="Protein CR006 P-loop" evidence="5">
    <location>
        <begin position="15"/>
        <end position="716"/>
    </location>
</feature>
<dbReference type="Proteomes" id="UP000076480">
    <property type="component" value="Unassembled WGS sequence"/>
</dbReference>
<gene>
    <name evidence="6" type="ORF">TY91_16250</name>
</gene>
<comment type="subunit">
    <text evidence="2">Heterodimer of SbcC and SbcD.</text>
</comment>
<accession>A0A166FNP1</accession>
<comment type="caution">
    <text evidence="6">The sequence shown here is derived from an EMBL/GenBank/DDBJ whole genome shotgun (WGS) entry which is preliminary data.</text>
</comment>
<evidence type="ECO:0000256" key="4">
    <source>
        <dbReference type="SAM" id="Coils"/>
    </source>
</evidence>
<dbReference type="Gene3D" id="3.40.50.300">
    <property type="entry name" value="P-loop containing nucleotide triphosphate hydrolases"/>
    <property type="match status" value="2"/>
</dbReference>
<dbReference type="Pfam" id="PF13166">
    <property type="entry name" value="AAA_13"/>
    <property type="match status" value="1"/>
</dbReference>
<evidence type="ECO:0000313" key="7">
    <source>
        <dbReference type="Proteomes" id="UP000076480"/>
    </source>
</evidence>
<feature type="coiled-coil region" evidence="4">
    <location>
        <begin position="410"/>
        <end position="444"/>
    </location>
</feature>
<dbReference type="PATRIC" id="fig|33960.6.peg.452"/>
<dbReference type="OrthoDB" id="9795565at2"/>
<keyword evidence="7" id="KW-1185">Reference proteome</keyword>
<dbReference type="SUPFAM" id="SSF52540">
    <property type="entry name" value="P-loop containing nucleoside triphosphate hydrolases"/>
    <property type="match status" value="1"/>
</dbReference>
<dbReference type="RefSeq" id="WP_063285805.1">
    <property type="nucleotide sequence ID" value="NZ_JYDC01000119.1"/>
</dbReference>
<sequence>MLDSIDLNNIPLFVDNSSVELSDTNLIYGKNGTGKSTMVKAISHQINDAEHCIIFDGMKRFIRQDKKLNAILLGTQNLEIEKNINDLLTLRGKLQDQLNVAKKTYDTHKGSFNDSIQRYQDFVWDNVYRHFQHNFPKDLRGWGGSKKSFTERLKQLGTKELIEPSSLQSESEILSKRNLIKSGAKLAIFDDYTPKLNIERLTKLMTNTLSNTATGELSRQIKTRKLESWVQQGKPYLSPNNPCPFCGQNITQDHYKFLENEFSEIINSTYQKFQEDIETEVEEIQQAQAQLQVWQEDTETLSSENGEGFKASVTKEVVTVNTTLKLLATTVISKKDNAQQSIPIDDSLDSLKLALEQLASKIKDVNERISENNRLVENSVKSEKELHNQILELMRIRCLKPDVQACQSEVRSFQSQLKASSEEREDKQKEIDKLDYKIAKLRSQTQSEEEAVTRINHLLGLLGNKQFKLVCPTVNQGVSGYYTIEGKNGIQRSVLELSTGEKNLIAFLYFFYLVEARISDAEPVVIVIDDPVTSNDDQSMFLIITLIQNLLFQAKNINADGNRKLQIIVLTHNSSFYINLKEWTGNPYTKKNHSFHLFATPQGSVIKKISNKKEDIINNYDELWQEAKFSFDANQKQTLWNQIRRILETYIKFNNYSESLEHTIRDNIISAKDTEKKLIALQLVKIAHVNSHSIDDLMQDLSPWSKEQIRDAFEFVMIILGGGEHFDSHWNETGN</sequence>
<dbReference type="InterPro" id="IPR027417">
    <property type="entry name" value="P-loop_NTPase"/>
</dbReference>
<proteinExistence type="inferred from homology"/>
<organism evidence="6 7">
    <name type="scientific">Secundilactobacillus collinoides</name>
    <name type="common">Lactobacillus collinoides</name>
    <dbReference type="NCBI Taxonomy" id="33960"/>
    <lineage>
        <taxon>Bacteria</taxon>
        <taxon>Bacillati</taxon>
        <taxon>Bacillota</taxon>
        <taxon>Bacilli</taxon>
        <taxon>Lactobacillales</taxon>
        <taxon>Lactobacillaceae</taxon>
        <taxon>Secundilactobacillus</taxon>
    </lineage>
</organism>
<evidence type="ECO:0000256" key="1">
    <source>
        <dbReference type="ARBA" id="ARBA00006930"/>
    </source>
</evidence>
<evidence type="ECO:0000313" key="6">
    <source>
        <dbReference type="EMBL" id="KZL35626.1"/>
    </source>
</evidence>